<dbReference type="Proteomes" id="UP001374803">
    <property type="component" value="Chromosome"/>
</dbReference>
<keyword evidence="3" id="KW-1185">Reference proteome</keyword>
<accession>A0ABZ2L0M4</accession>
<feature type="signal peptide" evidence="1">
    <location>
        <begin position="1"/>
        <end position="23"/>
    </location>
</feature>
<evidence type="ECO:0000256" key="1">
    <source>
        <dbReference type="SAM" id="SignalP"/>
    </source>
</evidence>
<dbReference type="RefSeq" id="WP_394832403.1">
    <property type="nucleotide sequence ID" value="NZ_CP089929.1"/>
</dbReference>
<name>A0ABZ2L0M4_9BACT</name>
<protein>
    <submittedName>
        <fullName evidence="2">Uncharacterized protein</fullName>
    </submittedName>
</protein>
<evidence type="ECO:0000313" key="2">
    <source>
        <dbReference type="EMBL" id="WXB02775.1"/>
    </source>
</evidence>
<reference evidence="2" key="1">
    <citation type="submission" date="2021-12" db="EMBL/GenBank/DDBJ databases">
        <title>Discovery of the Pendulisporaceae a myxobacterial family with distinct sporulation behavior and unique specialized metabolism.</title>
        <authorList>
            <person name="Garcia R."/>
            <person name="Popoff A."/>
            <person name="Bader C.D."/>
            <person name="Loehr J."/>
            <person name="Walesch S."/>
            <person name="Walt C."/>
            <person name="Boldt J."/>
            <person name="Bunk B."/>
            <person name="Haeckl F.J.F.P.J."/>
            <person name="Gunesch A.P."/>
            <person name="Birkelbach J."/>
            <person name="Nuebel U."/>
            <person name="Pietschmann T."/>
            <person name="Bach T."/>
            <person name="Mueller R."/>
        </authorList>
    </citation>
    <scope>NUCLEOTIDE SEQUENCE</scope>
    <source>
        <strain evidence="2">MSr11367</strain>
    </source>
</reference>
<gene>
    <name evidence="2" type="ORF">LVJ94_38420</name>
</gene>
<feature type="chain" id="PRO_5045191813" evidence="1">
    <location>
        <begin position="24"/>
        <end position="121"/>
    </location>
</feature>
<organism evidence="2 3">
    <name type="scientific">Pendulispora rubella</name>
    <dbReference type="NCBI Taxonomy" id="2741070"/>
    <lineage>
        <taxon>Bacteria</taxon>
        <taxon>Pseudomonadati</taxon>
        <taxon>Myxococcota</taxon>
        <taxon>Myxococcia</taxon>
        <taxon>Myxococcales</taxon>
        <taxon>Sorangiineae</taxon>
        <taxon>Pendulisporaceae</taxon>
        <taxon>Pendulispora</taxon>
    </lineage>
</organism>
<sequence>MIQFKKMGMLFGMLSLVGTMVCASDSTAGEATSHDQATALAEGTYRVEANNPDGDVSVQTVLTFQNSCAPDAWVTTDGVAVYEAGASWCLRRDGSKRYNPYWSGYCTGNVNNNNGEINCGP</sequence>
<evidence type="ECO:0000313" key="3">
    <source>
        <dbReference type="Proteomes" id="UP001374803"/>
    </source>
</evidence>
<keyword evidence="1" id="KW-0732">Signal</keyword>
<dbReference type="EMBL" id="CP089983">
    <property type="protein sequence ID" value="WXB02775.1"/>
    <property type="molecule type" value="Genomic_DNA"/>
</dbReference>
<proteinExistence type="predicted"/>